<dbReference type="Proteomes" id="UP000008068">
    <property type="component" value="Unassembled WGS sequence"/>
</dbReference>
<organism evidence="10">
    <name type="scientific">Caenorhabditis brenneri</name>
    <name type="common">Nematode worm</name>
    <dbReference type="NCBI Taxonomy" id="135651"/>
    <lineage>
        <taxon>Eukaryota</taxon>
        <taxon>Metazoa</taxon>
        <taxon>Ecdysozoa</taxon>
        <taxon>Nematoda</taxon>
        <taxon>Chromadorea</taxon>
        <taxon>Rhabditida</taxon>
        <taxon>Rhabditina</taxon>
        <taxon>Rhabditomorpha</taxon>
        <taxon>Rhabditoidea</taxon>
        <taxon>Rhabditidae</taxon>
        <taxon>Peloderinae</taxon>
        <taxon>Caenorhabditis</taxon>
    </lineage>
</organism>
<dbReference type="Pfam" id="PF01400">
    <property type="entry name" value="Astacin"/>
    <property type="match status" value="1"/>
</dbReference>
<name>G0P9M9_CAEBE</name>
<dbReference type="GO" id="GO:0005576">
    <property type="term" value="C:extracellular region"/>
    <property type="evidence" value="ECO:0007669"/>
    <property type="project" value="UniProtKB-SubCell"/>
</dbReference>
<dbReference type="PRINTS" id="PR00480">
    <property type="entry name" value="ASTACIN"/>
</dbReference>
<reference evidence="10" key="1">
    <citation type="submission" date="2011-07" db="EMBL/GenBank/DDBJ databases">
        <authorList>
            <consortium name="Caenorhabditis brenneri Sequencing and Analysis Consortium"/>
            <person name="Wilson R.K."/>
        </authorList>
    </citation>
    <scope>NUCLEOTIDE SEQUENCE [LARGE SCALE GENOMIC DNA]</scope>
    <source>
        <strain evidence="10">PB2801</strain>
    </source>
</reference>
<evidence type="ECO:0000313" key="9">
    <source>
        <dbReference type="EMBL" id="EGT48697.1"/>
    </source>
</evidence>
<feature type="binding site" evidence="6">
    <location>
        <position position="119"/>
    </location>
    <ligand>
        <name>Zn(2+)</name>
        <dbReference type="ChEBI" id="CHEBI:29105"/>
        <note>catalytic</note>
    </ligand>
</feature>
<keyword evidence="6 7" id="KW-0482">Metalloprotease</keyword>
<feature type="active site" evidence="6">
    <location>
        <position position="116"/>
    </location>
</feature>
<dbReference type="eggNOG" id="KOG3714">
    <property type="taxonomic scope" value="Eukaryota"/>
</dbReference>
<dbReference type="GO" id="GO:0006508">
    <property type="term" value="P:proteolysis"/>
    <property type="evidence" value="ECO:0007669"/>
    <property type="project" value="UniProtKB-KW"/>
</dbReference>
<sequence length="384" mass="44237">MKVLLLLVSLAVGLCFGNQVRSKRQALSDALRWPNNTMNYYYEDGFPLEMQAMFRDAFNYLKSHTCLNFVNNKDAENAVYIRNRVSCWSALGMRSGEHQELSLDYPCAHFGVALHETMHALGIAHGQARTDRDKYLIVEAEDHNDYINEDTTLSVPFDYGSVMLYWRTERRFPKDPEYNYTMGSLRVGFYDMILLNEYYGCNCEKHPVKLDCKNGGYQNPANCDECTCTDGFKGQTCDELDGHILSASTEWRPLYYGGPYSKTLEKSMAPKNVFFHVTVSTDYLQEVLSKKTLFQAPEGSTIEVRTTRLEGFFCHFTCDWNGVELKYLTDRRMTSPLTCCDDDNLWNKTRSSTNNPFVIVKYGEDKGPRFQFEYRYLPGNLTSS</sequence>
<keyword evidence="4" id="KW-0325">Glycoprotein</keyword>
<dbReference type="GO" id="GO:0018996">
    <property type="term" value="P:molting cycle, collagen and cuticulin-based cuticle"/>
    <property type="evidence" value="ECO:0007669"/>
    <property type="project" value="InterPro"/>
</dbReference>
<comment type="subcellular location">
    <subcellularLocation>
        <location evidence="1 5">Secreted</location>
    </subcellularLocation>
</comment>
<gene>
    <name evidence="9" type="primary">Cbn-nas-20</name>
    <name evidence="9" type="ORF">CAEBREN_09316</name>
</gene>
<dbReference type="AlphaFoldDB" id="G0P9M9"/>
<dbReference type="InterPro" id="IPR024079">
    <property type="entry name" value="MetalloPept_cat_dom_sf"/>
</dbReference>
<evidence type="ECO:0000256" key="5">
    <source>
        <dbReference type="PIRNR" id="PIRNR036365"/>
    </source>
</evidence>
<evidence type="ECO:0000256" key="7">
    <source>
        <dbReference type="RuleBase" id="RU361183"/>
    </source>
</evidence>
<comment type="cofactor">
    <cofactor evidence="6 7">
        <name>Zn(2+)</name>
        <dbReference type="ChEBI" id="CHEBI:29105"/>
    </cofactor>
    <text evidence="6 7">Binds 1 zinc ion per subunit.</text>
</comment>
<keyword evidence="6 7" id="KW-0645">Protease</keyword>
<evidence type="ECO:0000259" key="8">
    <source>
        <dbReference type="PROSITE" id="PS51864"/>
    </source>
</evidence>
<keyword evidence="6 7" id="KW-0479">Metal-binding</keyword>
<keyword evidence="6 7" id="KW-0378">Hydrolase</keyword>
<dbReference type="PROSITE" id="PS51864">
    <property type="entry name" value="ASTACIN"/>
    <property type="match status" value="1"/>
</dbReference>
<feature type="signal peptide" evidence="5 7">
    <location>
        <begin position="1"/>
        <end position="17"/>
    </location>
</feature>
<dbReference type="PANTHER" id="PTHR10127:SF786">
    <property type="entry name" value="ZINC METALLOPROTEINASE NAS-20"/>
    <property type="match status" value="1"/>
</dbReference>
<dbReference type="GO" id="GO:0004222">
    <property type="term" value="F:metalloendopeptidase activity"/>
    <property type="evidence" value="ECO:0007669"/>
    <property type="project" value="UniProtKB-UniRule"/>
</dbReference>
<dbReference type="GO" id="GO:0008270">
    <property type="term" value="F:zinc ion binding"/>
    <property type="evidence" value="ECO:0007669"/>
    <property type="project" value="UniProtKB-UniRule"/>
</dbReference>
<keyword evidence="3" id="KW-1015">Disulfide bond</keyword>
<dbReference type="HOGENOM" id="CLU_017286_1_1_1"/>
<evidence type="ECO:0000313" key="10">
    <source>
        <dbReference type="Proteomes" id="UP000008068"/>
    </source>
</evidence>
<evidence type="ECO:0000256" key="3">
    <source>
        <dbReference type="ARBA" id="ARBA00023157"/>
    </source>
</evidence>
<dbReference type="OrthoDB" id="5780917at2759"/>
<feature type="binding site" evidence="6">
    <location>
        <position position="115"/>
    </location>
    <ligand>
        <name>Zn(2+)</name>
        <dbReference type="ChEBI" id="CHEBI:29105"/>
        <note>catalytic</note>
    </ligand>
</feature>
<dbReference type="PANTHER" id="PTHR10127">
    <property type="entry name" value="DISCOIDIN, CUB, EGF, LAMININ , AND ZINC METALLOPROTEASE DOMAIN CONTAINING"/>
    <property type="match status" value="1"/>
</dbReference>
<evidence type="ECO:0000256" key="6">
    <source>
        <dbReference type="PROSITE-ProRule" id="PRU01211"/>
    </source>
</evidence>
<proteinExistence type="predicted"/>
<dbReference type="MEROPS" id="M12.A42"/>
<evidence type="ECO:0000256" key="2">
    <source>
        <dbReference type="ARBA" id="ARBA00022525"/>
    </source>
</evidence>
<dbReference type="EMBL" id="GL380156">
    <property type="protein sequence ID" value="EGT48697.1"/>
    <property type="molecule type" value="Genomic_DNA"/>
</dbReference>
<keyword evidence="10" id="KW-1185">Reference proteome</keyword>
<evidence type="ECO:0000256" key="4">
    <source>
        <dbReference type="ARBA" id="ARBA00023180"/>
    </source>
</evidence>
<evidence type="ECO:0000256" key="1">
    <source>
        <dbReference type="ARBA" id="ARBA00004613"/>
    </source>
</evidence>
<dbReference type="SUPFAM" id="SSF55486">
    <property type="entry name" value="Metalloproteases ('zincins'), catalytic domain"/>
    <property type="match status" value="1"/>
</dbReference>
<dbReference type="Gene3D" id="3.40.390.10">
    <property type="entry name" value="Collagenase (Catalytic Domain)"/>
    <property type="match status" value="1"/>
</dbReference>
<dbReference type="InterPro" id="IPR006026">
    <property type="entry name" value="Peptidase_Metallo"/>
</dbReference>
<dbReference type="OMA" id="MQAMFRD"/>
<feature type="domain" description="Peptidase M12A" evidence="8">
    <location>
        <begin position="18"/>
        <end position="202"/>
    </location>
</feature>
<feature type="binding site" evidence="6">
    <location>
        <position position="125"/>
    </location>
    <ligand>
        <name>Zn(2+)</name>
        <dbReference type="ChEBI" id="CHEBI:29105"/>
        <note>catalytic</note>
    </ligand>
</feature>
<keyword evidence="5 7" id="KW-0732">Signal</keyword>
<comment type="caution">
    <text evidence="6">Lacks conserved residue(s) required for the propagation of feature annotation.</text>
</comment>
<feature type="chain" id="PRO_5005130755" description="Zinc metalloproteinase" evidence="5 7">
    <location>
        <begin position="18"/>
        <end position="384"/>
    </location>
</feature>
<protein>
    <recommendedName>
        <fullName evidence="5">Zinc metalloproteinase</fullName>
    </recommendedName>
</protein>
<dbReference type="STRING" id="135651.G0P9M9"/>
<dbReference type="SMART" id="SM00235">
    <property type="entry name" value="ZnMc"/>
    <property type="match status" value="1"/>
</dbReference>
<keyword evidence="2 5" id="KW-0964">Secreted</keyword>
<accession>G0P9M9</accession>
<dbReference type="PIRSF" id="PIRSF036365">
    <property type="entry name" value="Astacin_nematoda"/>
    <property type="match status" value="1"/>
</dbReference>
<dbReference type="InParanoid" id="G0P9M9"/>
<dbReference type="InterPro" id="IPR001506">
    <property type="entry name" value="Peptidase_M12A"/>
</dbReference>
<dbReference type="InterPro" id="IPR017050">
    <property type="entry name" value="Metallopeptidase_nem"/>
</dbReference>
<keyword evidence="6 7" id="KW-0862">Zinc</keyword>